<dbReference type="Proteomes" id="UP000315295">
    <property type="component" value="Unassembled WGS sequence"/>
</dbReference>
<organism evidence="1 2">
    <name type="scientific">Malus baccata</name>
    <name type="common">Siberian crab apple</name>
    <name type="synonym">Pyrus baccata</name>
    <dbReference type="NCBI Taxonomy" id="106549"/>
    <lineage>
        <taxon>Eukaryota</taxon>
        <taxon>Viridiplantae</taxon>
        <taxon>Streptophyta</taxon>
        <taxon>Embryophyta</taxon>
        <taxon>Tracheophyta</taxon>
        <taxon>Spermatophyta</taxon>
        <taxon>Magnoliopsida</taxon>
        <taxon>eudicotyledons</taxon>
        <taxon>Gunneridae</taxon>
        <taxon>Pentapetalae</taxon>
        <taxon>rosids</taxon>
        <taxon>fabids</taxon>
        <taxon>Rosales</taxon>
        <taxon>Rosaceae</taxon>
        <taxon>Amygdaloideae</taxon>
        <taxon>Maleae</taxon>
        <taxon>Malus</taxon>
    </lineage>
</organism>
<evidence type="ECO:0000313" key="2">
    <source>
        <dbReference type="Proteomes" id="UP000315295"/>
    </source>
</evidence>
<reference evidence="1 2" key="1">
    <citation type="journal article" date="2019" name="G3 (Bethesda)">
        <title>Sequencing of a Wild Apple (Malus baccata) Genome Unravels the Differences Between Cultivated and Wild Apple Species Regarding Disease Resistance and Cold Tolerance.</title>
        <authorList>
            <person name="Chen X."/>
        </authorList>
    </citation>
    <scope>NUCLEOTIDE SEQUENCE [LARGE SCALE GENOMIC DNA]</scope>
    <source>
        <strain evidence="2">cv. Shandingzi</strain>
        <tissue evidence="1">Leaves</tissue>
    </source>
</reference>
<dbReference type="AlphaFoldDB" id="A0A540NRJ2"/>
<sequence length="55" mass="6170">MGSLKSPPPVLRRPYCHAPIPTYVQDRHATSPNTRISNTPYLLDMNKAPLNVQIV</sequence>
<dbReference type="EMBL" id="VIEB01000009">
    <property type="protein sequence ID" value="TQE13654.1"/>
    <property type="molecule type" value="Genomic_DNA"/>
</dbReference>
<gene>
    <name evidence="1" type="ORF">C1H46_000661</name>
</gene>
<accession>A0A540NRJ2</accession>
<name>A0A540NRJ2_MALBA</name>
<proteinExistence type="predicted"/>
<evidence type="ECO:0000313" key="1">
    <source>
        <dbReference type="EMBL" id="TQE13654.1"/>
    </source>
</evidence>
<keyword evidence="2" id="KW-1185">Reference proteome</keyword>
<comment type="caution">
    <text evidence="1">The sequence shown here is derived from an EMBL/GenBank/DDBJ whole genome shotgun (WGS) entry which is preliminary data.</text>
</comment>
<protein>
    <submittedName>
        <fullName evidence="1">Uncharacterized protein</fullName>
    </submittedName>
</protein>